<dbReference type="OrthoDB" id="6658216at2"/>
<name>A0A160T5M6_9CHLR</name>
<keyword evidence="2" id="KW-1185">Reference proteome</keyword>
<dbReference type="EMBL" id="LN890655">
    <property type="protein sequence ID" value="CUS04789.2"/>
    <property type="molecule type" value="Genomic_DNA"/>
</dbReference>
<reference evidence="1" key="1">
    <citation type="submission" date="2016-01" db="EMBL/GenBank/DDBJ databases">
        <authorList>
            <person name="Mcilroy J.S."/>
            <person name="Karst M S."/>
            <person name="Albertsen M."/>
        </authorList>
    </citation>
    <scope>NUCLEOTIDE SEQUENCE</scope>
    <source>
        <strain evidence="1">Cfx-K</strain>
    </source>
</reference>
<dbReference type="KEGG" id="pbf:CFX0092_A2911"/>
<protein>
    <recommendedName>
        <fullName evidence="3">CopG family transcriptional regulator</fullName>
    </recommendedName>
</protein>
<evidence type="ECO:0000313" key="1">
    <source>
        <dbReference type="EMBL" id="CUS04789.2"/>
    </source>
</evidence>
<sequence>MKINELQKRLRKDRPMVTISLRIPEDVIEDLKRVAPALGFSGYQPLMRAYIGQGLRADLERLETNLEVADLVESLRRRGVEEDVIISALAEARSSYSV</sequence>
<accession>A0A160T5M6</accession>
<organism evidence="1 2">
    <name type="scientific">Candidatus Promineifilum breve</name>
    <dbReference type="NCBI Taxonomy" id="1806508"/>
    <lineage>
        <taxon>Bacteria</taxon>
        <taxon>Bacillati</taxon>
        <taxon>Chloroflexota</taxon>
        <taxon>Ardenticatenia</taxon>
        <taxon>Candidatus Promineifilales</taxon>
        <taxon>Candidatus Promineifilaceae</taxon>
        <taxon>Candidatus Promineifilum</taxon>
    </lineage>
</organism>
<dbReference type="RefSeq" id="WP_095044075.1">
    <property type="nucleotide sequence ID" value="NZ_LN890655.1"/>
</dbReference>
<dbReference type="Proteomes" id="UP000215027">
    <property type="component" value="Chromosome I"/>
</dbReference>
<evidence type="ECO:0008006" key="3">
    <source>
        <dbReference type="Google" id="ProtNLM"/>
    </source>
</evidence>
<evidence type="ECO:0000313" key="2">
    <source>
        <dbReference type="Proteomes" id="UP000215027"/>
    </source>
</evidence>
<proteinExistence type="predicted"/>
<gene>
    <name evidence="1" type="ORF">CFX0092_A2911</name>
</gene>
<dbReference type="AlphaFoldDB" id="A0A160T5M6"/>